<comment type="caution">
    <text evidence="1">The sequence shown here is derived from an EMBL/GenBank/DDBJ whole genome shotgun (WGS) entry which is preliminary data.</text>
</comment>
<organism evidence="1 2">
    <name type="scientific">Enterococcus raffinosus</name>
    <dbReference type="NCBI Taxonomy" id="71452"/>
    <lineage>
        <taxon>Bacteria</taxon>
        <taxon>Bacillati</taxon>
        <taxon>Bacillota</taxon>
        <taxon>Bacilli</taxon>
        <taxon>Lactobacillales</taxon>
        <taxon>Enterococcaceae</taxon>
        <taxon>Enterococcus</taxon>
    </lineage>
</organism>
<accession>A0AAW8SWY0</accession>
<dbReference type="RefSeq" id="WP_143142306.1">
    <property type="nucleotide sequence ID" value="NZ_BAAAXM010000064.1"/>
</dbReference>
<name>A0AAW8SWY0_9ENTE</name>
<dbReference type="EMBL" id="JARPXM010000002">
    <property type="protein sequence ID" value="MDT2537130.1"/>
    <property type="molecule type" value="Genomic_DNA"/>
</dbReference>
<sequence length="98" mass="10885">MILVMFYKNLLKNGAPYSPFGGLSGKERLKLFMINEVKSGNSFHPNEFKQNAGMFGLKPTSIDSAFNTLLKEGIVTNSGINGYSFQLGKKPSKTWYVV</sequence>
<dbReference type="AlphaFoldDB" id="A0AAW8SWY0"/>
<proteinExistence type="predicted"/>
<protein>
    <submittedName>
        <fullName evidence="1">Uncharacterized protein</fullName>
    </submittedName>
</protein>
<gene>
    <name evidence="1" type="ORF">P7D78_03255</name>
</gene>
<evidence type="ECO:0000313" key="1">
    <source>
        <dbReference type="EMBL" id="MDT2537130.1"/>
    </source>
</evidence>
<dbReference type="Proteomes" id="UP001249240">
    <property type="component" value="Unassembled WGS sequence"/>
</dbReference>
<evidence type="ECO:0000313" key="2">
    <source>
        <dbReference type="Proteomes" id="UP001249240"/>
    </source>
</evidence>
<reference evidence="1" key="1">
    <citation type="submission" date="2023-03" db="EMBL/GenBank/DDBJ databases">
        <authorList>
            <person name="Shen W."/>
            <person name="Cai J."/>
        </authorList>
    </citation>
    <scope>NUCLEOTIDE SEQUENCE</scope>
    <source>
        <strain evidence="1">B646-2</strain>
    </source>
</reference>